<accession>A0A3E0EMQ3</accession>
<organism evidence="2 3">
    <name type="scientific">Flavobacterium aquicola</name>
    <dbReference type="NCBI Taxonomy" id="1682742"/>
    <lineage>
        <taxon>Bacteria</taxon>
        <taxon>Pseudomonadati</taxon>
        <taxon>Bacteroidota</taxon>
        <taxon>Flavobacteriia</taxon>
        <taxon>Flavobacteriales</taxon>
        <taxon>Flavobacteriaceae</taxon>
        <taxon>Flavobacterium</taxon>
    </lineage>
</organism>
<dbReference type="Gene3D" id="3.90.25.10">
    <property type="entry name" value="UDP-galactose 4-epimerase, domain 1"/>
    <property type="match status" value="1"/>
</dbReference>
<dbReference type="AlphaFoldDB" id="A0A3E0EMQ3"/>
<dbReference type="InterPro" id="IPR008030">
    <property type="entry name" value="NmrA-like"/>
</dbReference>
<dbReference type="SUPFAM" id="SSF51735">
    <property type="entry name" value="NAD(P)-binding Rossmann-fold domains"/>
    <property type="match status" value="1"/>
</dbReference>
<dbReference type="InterPro" id="IPR051604">
    <property type="entry name" value="Ergot_Alk_Oxidoreductase"/>
</dbReference>
<dbReference type="InterPro" id="IPR036291">
    <property type="entry name" value="NAD(P)-bd_dom_sf"/>
</dbReference>
<feature type="domain" description="NmrA-like" evidence="1">
    <location>
        <begin position="14"/>
        <end position="265"/>
    </location>
</feature>
<dbReference type="EMBL" id="QUNI01000004">
    <property type="protein sequence ID" value="REG99451.1"/>
    <property type="molecule type" value="Genomic_DNA"/>
</dbReference>
<gene>
    <name evidence="2" type="ORF">C8P67_10469</name>
</gene>
<comment type="caution">
    <text evidence="2">The sequence shown here is derived from an EMBL/GenBank/DDBJ whole genome shotgun (WGS) entry which is preliminary data.</text>
</comment>
<proteinExistence type="predicted"/>
<dbReference type="PANTHER" id="PTHR43162">
    <property type="match status" value="1"/>
</dbReference>
<evidence type="ECO:0000313" key="3">
    <source>
        <dbReference type="Proteomes" id="UP000257136"/>
    </source>
</evidence>
<evidence type="ECO:0000259" key="1">
    <source>
        <dbReference type="Pfam" id="PF05368"/>
    </source>
</evidence>
<reference evidence="2 3" key="1">
    <citation type="submission" date="2018-08" db="EMBL/GenBank/DDBJ databases">
        <title>Genomic Encyclopedia of Archaeal and Bacterial Type Strains, Phase II (KMG-II): from individual species to whole genera.</title>
        <authorList>
            <person name="Goeker M."/>
        </authorList>
    </citation>
    <scope>NUCLEOTIDE SEQUENCE [LARGE SCALE GENOMIC DNA]</scope>
    <source>
        <strain evidence="2 3">DSM 100880</strain>
    </source>
</reference>
<dbReference type="Pfam" id="PF05368">
    <property type="entry name" value="NmrA"/>
    <property type="match status" value="1"/>
</dbReference>
<dbReference type="PANTHER" id="PTHR43162:SF1">
    <property type="entry name" value="PRESTALK A DIFFERENTIATION PROTEIN A"/>
    <property type="match status" value="1"/>
</dbReference>
<evidence type="ECO:0000313" key="2">
    <source>
        <dbReference type="EMBL" id="REG99451.1"/>
    </source>
</evidence>
<dbReference type="Proteomes" id="UP000257136">
    <property type="component" value="Unassembled WGS sequence"/>
</dbReference>
<keyword evidence="3" id="KW-1185">Reference proteome</keyword>
<name>A0A3E0EMQ3_9FLAO</name>
<sequence>MESNDNLHADSNKKARILIIGATGRVGSHIVKELEKNSEGTVIRLSSTEIATVNKWNKEGYESAVLDLDKPETFAEALENVDRVFLLTSYTSDMLRQSKMLVDAAGEAGVGHIVHLGVFTSRRDLIPHFIWHDLIETYIESSGMAWTHIHPNVIADSILVVDPPISETGYFTVLWGDASQGWVFASDIAAVAAEVLRAGPQKHAGANYYLSTEVLTGTEVAARLSKGSGKDIKCIMLNPEDMTAMIDQIPSASVKNYMESAQITMQLAKGGKMQAQNIVKDDVFTVLGRPGLTMEQWAVENLK</sequence>
<protein>
    <submittedName>
        <fullName evidence="2">Uncharacterized protein YbjT (DUF2867 family)</fullName>
    </submittedName>
</protein>
<dbReference type="Gene3D" id="3.40.50.720">
    <property type="entry name" value="NAD(P)-binding Rossmann-like Domain"/>
    <property type="match status" value="1"/>
</dbReference>